<name>A0A0G1PU97_9BACT</name>
<evidence type="ECO:0000313" key="1">
    <source>
        <dbReference type="EMBL" id="KKU09063.1"/>
    </source>
</evidence>
<dbReference type="AlphaFoldDB" id="A0A0G1PU97"/>
<dbReference type="Proteomes" id="UP000034354">
    <property type="component" value="Unassembled WGS sequence"/>
</dbReference>
<dbReference type="EMBL" id="LCKW01000005">
    <property type="protein sequence ID" value="KKU09063.1"/>
    <property type="molecule type" value="Genomic_DNA"/>
</dbReference>
<dbReference type="STRING" id="1618993.UX09_C0005G0019"/>
<dbReference type="Gene3D" id="1.10.10.10">
    <property type="entry name" value="Winged helix-like DNA-binding domain superfamily/Winged helix DNA-binding domain"/>
    <property type="match status" value="1"/>
</dbReference>
<dbReference type="InterPro" id="IPR036388">
    <property type="entry name" value="WH-like_DNA-bd_sf"/>
</dbReference>
<evidence type="ECO:0000313" key="2">
    <source>
        <dbReference type="Proteomes" id="UP000034354"/>
    </source>
</evidence>
<accession>A0A0G1PU97</accession>
<organism evidence="1 2">
    <name type="scientific">Candidatus Uhrbacteria bacterium GW2011_GWE2_45_35</name>
    <dbReference type="NCBI Taxonomy" id="1618993"/>
    <lineage>
        <taxon>Bacteria</taxon>
        <taxon>Candidatus Uhriibacteriota</taxon>
    </lineage>
</organism>
<protein>
    <submittedName>
        <fullName evidence="1">Uncharacterized protein</fullName>
    </submittedName>
</protein>
<gene>
    <name evidence="1" type="ORF">UX09_C0005G0019</name>
</gene>
<reference evidence="1 2" key="1">
    <citation type="journal article" date="2015" name="Nature">
        <title>rRNA introns, odd ribosomes, and small enigmatic genomes across a large radiation of phyla.</title>
        <authorList>
            <person name="Brown C.T."/>
            <person name="Hug L.A."/>
            <person name="Thomas B.C."/>
            <person name="Sharon I."/>
            <person name="Castelle C.J."/>
            <person name="Singh A."/>
            <person name="Wilkins M.J."/>
            <person name="Williams K.H."/>
            <person name="Banfield J.F."/>
        </authorList>
    </citation>
    <scope>NUCLEOTIDE SEQUENCE [LARGE SCALE GENOMIC DNA]</scope>
</reference>
<sequence length="210" mass="24247">MVDEFSRISVHEYLPALQRIFSEIEIGFTTVREPEELRDLHLMFLEKELGGAYNRAMDIIAVWLRGSKFDSDFARIWKVDPAAKWDELMDILRGKMKEYAYDVTLIRLALSPEGRMTYRDSKDNSRCDFANDGMNLALLRILVEKQGGYASTQELIEKIGCKDLKALSEQKRTINLALRRDLGTSQEYEVIDSKSGSGYRIHPLYHIAIF</sequence>
<proteinExistence type="predicted"/>
<comment type="caution">
    <text evidence="1">The sequence shown here is derived from an EMBL/GenBank/DDBJ whole genome shotgun (WGS) entry which is preliminary data.</text>
</comment>